<evidence type="ECO:0000256" key="2">
    <source>
        <dbReference type="ARBA" id="ARBA00013064"/>
    </source>
</evidence>
<evidence type="ECO:0000256" key="3">
    <source>
        <dbReference type="ARBA" id="ARBA00022801"/>
    </source>
</evidence>
<dbReference type="InterPro" id="IPR003961">
    <property type="entry name" value="FN3_dom"/>
</dbReference>
<keyword evidence="4" id="KW-0904">Protein phosphatase</keyword>
<dbReference type="InterPro" id="IPR013783">
    <property type="entry name" value="Ig-like_fold"/>
</dbReference>
<dbReference type="Proteomes" id="UP001152799">
    <property type="component" value="Chromosome 4"/>
</dbReference>
<accession>A0A9P0DJ32</accession>
<dbReference type="FunFam" id="3.90.190.10:FF:000102">
    <property type="entry name" value="Receptor-type tyrosine-protein phosphatase"/>
    <property type="match status" value="2"/>
</dbReference>
<dbReference type="InterPro" id="IPR000242">
    <property type="entry name" value="PTP_cat"/>
</dbReference>
<dbReference type="Gene3D" id="3.90.190.10">
    <property type="entry name" value="Protein tyrosine phosphatase superfamily"/>
    <property type="match status" value="2"/>
</dbReference>
<feature type="transmembrane region" description="Helical" evidence="6">
    <location>
        <begin position="963"/>
        <end position="986"/>
    </location>
</feature>
<feature type="domain" description="Protein-tyrosine phosphatase catalytic" evidence="8">
    <location>
        <begin position="1241"/>
        <end position="1341"/>
    </location>
</feature>
<keyword evidence="6" id="KW-0472">Membrane</keyword>
<dbReference type="PRINTS" id="PR00700">
    <property type="entry name" value="PRTYPHPHTASE"/>
</dbReference>
<dbReference type="Gene3D" id="2.60.40.10">
    <property type="entry name" value="Immunoglobulins"/>
    <property type="match status" value="1"/>
</dbReference>
<dbReference type="GO" id="GO:0004725">
    <property type="term" value="F:protein tyrosine phosphatase activity"/>
    <property type="evidence" value="ECO:0007669"/>
    <property type="project" value="UniProtKB-EC"/>
</dbReference>
<dbReference type="InterPro" id="IPR050348">
    <property type="entry name" value="Protein-Tyr_Phosphatase"/>
</dbReference>
<dbReference type="InterPro" id="IPR016130">
    <property type="entry name" value="Tyr_Pase_AS"/>
</dbReference>
<evidence type="ECO:0000313" key="10">
    <source>
        <dbReference type="Proteomes" id="UP001152799"/>
    </source>
</evidence>
<dbReference type="EMBL" id="OU892280">
    <property type="protein sequence ID" value="CAH1129985.1"/>
    <property type="molecule type" value="Genomic_DNA"/>
</dbReference>
<keyword evidence="10" id="KW-1185">Reference proteome</keyword>
<dbReference type="Pfam" id="PF00102">
    <property type="entry name" value="Y_phosphatase"/>
    <property type="match status" value="2"/>
</dbReference>
<dbReference type="OrthoDB" id="6108687at2759"/>
<evidence type="ECO:0000256" key="4">
    <source>
        <dbReference type="ARBA" id="ARBA00022912"/>
    </source>
</evidence>
<comment type="catalytic activity">
    <reaction evidence="5">
        <text>O-phospho-L-tyrosyl-[protein] + H2O = L-tyrosyl-[protein] + phosphate</text>
        <dbReference type="Rhea" id="RHEA:10684"/>
        <dbReference type="Rhea" id="RHEA-COMP:10136"/>
        <dbReference type="Rhea" id="RHEA-COMP:20101"/>
        <dbReference type="ChEBI" id="CHEBI:15377"/>
        <dbReference type="ChEBI" id="CHEBI:43474"/>
        <dbReference type="ChEBI" id="CHEBI:46858"/>
        <dbReference type="ChEBI" id="CHEBI:61978"/>
        <dbReference type="EC" id="3.1.3.48"/>
    </reaction>
</comment>
<dbReference type="CDD" id="cd00063">
    <property type="entry name" value="FN3"/>
    <property type="match status" value="1"/>
</dbReference>
<evidence type="ECO:0000313" key="9">
    <source>
        <dbReference type="EMBL" id="CAH1129985.1"/>
    </source>
</evidence>
<organism evidence="9 10">
    <name type="scientific">Ceutorhynchus assimilis</name>
    <name type="common">cabbage seed weevil</name>
    <dbReference type="NCBI Taxonomy" id="467358"/>
    <lineage>
        <taxon>Eukaryota</taxon>
        <taxon>Metazoa</taxon>
        <taxon>Ecdysozoa</taxon>
        <taxon>Arthropoda</taxon>
        <taxon>Hexapoda</taxon>
        <taxon>Insecta</taxon>
        <taxon>Pterygota</taxon>
        <taxon>Neoptera</taxon>
        <taxon>Endopterygota</taxon>
        <taxon>Coleoptera</taxon>
        <taxon>Polyphaga</taxon>
        <taxon>Cucujiformia</taxon>
        <taxon>Curculionidae</taxon>
        <taxon>Ceutorhynchinae</taxon>
        <taxon>Ceutorhynchus</taxon>
    </lineage>
</organism>
<dbReference type="GO" id="GO:0008045">
    <property type="term" value="P:motor neuron axon guidance"/>
    <property type="evidence" value="ECO:0007669"/>
    <property type="project" value="TreeGrafter"/>
</dbReference>
<dbReference type="SUPFAM" id="SSF49265">
    <property type="entry name" value="Fibronectin type III"/>
    <property type="match status" value="1"/>
</dbReference>
<dbReference type="InterPro" id="IPR029021">
    <property type="entry name" value="Prot-tyrosine_phosphatase-like"/>
</dbReference>
<proteinExistence type="inferred from homology"/>
<evidence type="ECO:0000259" key="8">
    <source>
        <dbReference type="SMART" id="SM00404"/>
    </source>
</evidence>
<evidence type="ECO:0000259" key="7">
    <source>
        <dbReference type="SMART" id="SM00194"/>
    </source>
</evidence>
<name>A0A9P0DJ32_9CUCU</name>
<feature type="domain" description="Tyrosine-protein phosphatase" evidence="7">
    <location>
        <begin position="1351"/>
        <end position="1633"/>
    </location>
</feature>
<sequence>MCFCILSPHLLQKYLAQTALLTIIEKQCITNTSSAVAPIYNLDEKLWPKPEYFTQNVKYVGRKTNLLKHCVPSPGSRCFDNSWIIKNSLSHSRINNLITDRRWEELPTFVTKDIHKYGMDMYYDKVTTINSHNFMLPFSVLIKYEAHLFLCDGPDVSSYNCYWFMIDAWNGKSSAIRVCDSGNIQKQYEGGKPPSGICGSSTADYKLDASILSKTKWTHLKIVANNYKLKLINEEGRVLINATNLQRNIIPGHVIIHSKRVIGMWKMHTFDYFYSDSEGTTEFKLDVGSGQRCLSMLSSMCNKCTMLIQILTYFWKWKYSDNILYSRELPNDANGNWQEHKFHFNTEEATVYIRINKSGSAGKSNFWAVSDIRTCETNELRITQIDDQNKWTRKCQHLATGEIMDLDEPKIEKLEDRNKCNEYQFGEDCISCKTIFGQNLCPKQSKYCQLVATENSNILRKRCFCSIGSAGRNCKDSCLASNYGHGCSGNCKNCQDTCSRDPIFGKCDSKFCTDNFQGEKCDQPSIIFIFSQEPKIEPEYRSCKVTLKSFDGTGIKVGMQFYKFQYRKKGQSEWKNTTSVPFNEIRMIEITGLEVQSNYELRMFGYKEIPNMDEMRFIENENILPTYTFQTICRDPKSNDISIITDAFSATITYLKAIDQELCDIDAYTNNVNGTTINISNEANPYKMINLKPFSLYIFSISKNLNNIVSKEFRTLESAPGKPYGLSYSWTYENFLYLEWFLPNETNGKLTGFDVFVDGIPHEYNLDPQEEYKLKYNKTIQENFKLPKQYAVRITARNLAGTSEPDVIFTKKSPPPIPSNSIISTDRTENSLRVIFNEPDTPMYYQRFFYGLITECDTCDDDLVIEFKKVLMDHHISYDEVETKTTISFWKRVINYKYQQPTEKFLSINISNTTMNYAIKKSATYLVAFIWINKEQGFIRSKYTLIKSKGQSIRHPDGNLGSIGIASIVVLTLFLIVMLAVIGVRYKTPLINKVRSIFAAKEQDRRITESSISLNPTADEVRYVNRQELKMSGYKSGRRASRCIRPLSVLFTEEICPGVPQFKTIHSKRIKLEDLRQYVKQAIESGELATQHAAFPKGQTKPWDYGKLPENKTKNRYQNLIAYDHSRVVLNKFDRDEYSDYINANYIDGYQRPKAYIATQGPKPNTVKDFWQMIWEEKATHIVMMANVIEGNKKKTEQYWPNVNEEVTFGDYKITFIHSEIHAHYEYRKFKVQFKYSTPRQVAQLHFKVWPDHGVPLYPQTLIPFLQRLLILRSWDFPLVVHCSAGVGRTGTIILCDICLRMAASEGSVDIFSMLEHLRNQRPNMVDNIEQYKLAHLVILNCLMGLNTSIPIDEDFENSAKKIKNIDHQLNYIRDCEWEDEAMKTVAFYDDEELPFDPTKNRFAHIIPDKAASVFLLPISTQSNSAYINAVHVDGFCHPRRFIVTEFPLPHTIGDFWRLIAERDISVVICLNEIPVNDLTCKLFWPKHNKNLVPNEIIEVKHIQSKNLQSYSIMNFELSSYYEHRGKETKEVQIVKFHGWNYPDIIDHSDFFTFVEEAMMIGRHSNQILVTCYDGVTACGLFTAMSFLIEKIKLEQECDVCQAIRTIRTSRKQFCNTKDQLQFLYKASILYVQERFQTYSNINMKK</sequence>
<gene>
    <name evidence="9" type="ORF">CEUTPL_LOCUS8634</name>
</gene>
<dbReference type="InterPro" id="IPR003595">
    <property type="entry name" value="Tyr_Pase_cat"/>
</dbReference>
<evidence type="ECO:0000256" key="1">
    <source>
        <dbReference type="ARBA" id="ARBA00009580"/>
    </source>
</evidence>
<dbReference type="PANTHER" id="PTHR19134:SF562">
    <property type="entry name" value="PROTEIN-TYROSINE-PHOSPHATASE"/>
    <property type="match status" value="1"/>
</dbReference>
<comment type="similarity">
    <text evidence="1">Belongs to the protein-tyrosine phosphatase family.</text>
</comment>
<dbReference type="InterPro" id="IPR036116">
    <property type="entry name" value="FN3_sf"/>
</dbReference>
<dbReference type="EC" id="3.1.3.48" evidence="2"/>
<reference evidence="9" key="1">
    <citation type="submission" date="2022-01" db="EMBL/GenBank/DDBJ databases">
        <authorList>
            <person name="King R."/>
        </authorList>
    </citation>
    <scope>NUCLEOTIDE SEQUENCE</scope>
</reference>
<dbReference type="SUPFAM" id="SSF52799">
    <property type="entry name" value="(Phosphotyrosine protein) phosphatases II"/>
    <property type="match status" value="2"/>
</dbReference>
<dbReference type="PANTHER" id="PTHR19134">
    <property type="entry name" value="RECEPTOR-TYPE TYROSINE-PROTEIN PHOSPHATASE"/>
    <property type="match status" value="1"/>
</dbReference>
<dbReference type="SMART" id="SM00194">
    <property type="entry name" value="PTPc"/>
    <property type="match status" value="2"/>
</dbReference>
<dbReference type="CDD" id="cd00047">
    <property type="entry name" value="PTPc"/>
    <property type="match status" value="2"/>
</dbReference>
<keyword evidence="6" id="KW-0812">Transmembrane</keyword>
<protein>
    <recommendedName>
        <fullName evidence="2">protein-tyrosine-phosphatase</fullName>
        <ecNumber evidence="2">3.1.3.48</ecNumber>
    </recommendedName>
</protein>
<feature type="domain" description="Protein-tyrosine phosphatase catalytic" evidence="8">
    <location>
        <begin position="1531"/>
        <end position="1630"/>
    </location>
</feature>
<keyword evidence="6" id="KW-1133">Transmembrane helix</keyword>
<keyword evidence="3" id="KW-0378">Hydrolase</keyword>
<feature type="domain" description="Tyrosine-protein phosphatase" evidence="7">
    <location>
        <begin position="1087"/>
        <end position="1344"/>
    </location>
</feature>
<evidence type="ECO:0000256" key="5">
    <source>
        <dbReference type="ARBA" id="ARBA00051722"/>
    </source>
</evidence>
<evidence type="ECO:0000256" key="6">
    <source>
        <dbReference type="SAM" id="Phobius"/>
    </source>
</evidence>
<dbReference type="SMART" id="SM00404">
    <property type="entry name" value="PTPc_motif"/>
    <property type="match status" value="2"/>
</dbReference>
<dbReference type="PROSITE" id="PS00383">
    <property type="entry name" value="TYR_PHOSPHATASE_1"/>
    <property type="match status" value="1"/>
</dbReference>